<dbReference type="SMART" id="SM00133">
    <property type="entry name" value="S_TK_X"/>
    <property type="match status" value="1"/>
</dbReference>
<keyword evidence="6 9" id="KW-0067">ATP-binding</keyword>
<evidence type="ECO:0000256" key="8">
    <source>
        <dbReference type="ARBA" id="ARBA00047454"/>
    </source>
</evidence>
<evidence type="ECO:0000256" key="7">
    <source>
        <dbReference type="ARBA" id="ARBA00047292"/>
    </source>
</evidence>
<comment type="similarity">
    <text evidence="10">Belongs to the protein kinase superfamily.</text>
</comment>
<evidence type="ECO:0000259" key="12">
    <source>
        <dbReference type="PROSITE" id="PS50011"/>
    </source>
</evidence>
<dbReference type="Gene3D" id="1.10.510.10">
    <property type="entry name" value="Transferase(Phosphotransferase) domain 1"/>
    <property type="match status" value="1"/>
</dbReference>
<evidence type="ECO:0000256" key="2">
    <source>
        <dbReference type="ARBA" id="ARBA00022527"/>
    </source>
</evidence>
<feature type="binding site" evidence="9">
    <location>
        <position position="156"/>
    </location>
    <ligand>
        <name>ATP</name>
        <dbReference type="ChEBI" id="CHEBI:30616"/>
    </ligand>
</feature>
<proteinExistence type="inferred from homology"/>
<feature type="region of interest" description="Disordered" evidence="11">
    <location>
        <begin position="1"/>
        <end position="106"/>
    </location>
</feature>
<dbReference type="FunFam" id="1.10.510.10:FF:000005">
    <property type="entry name" value="cAMP-dependent protein kinase catalytic subunit alpha"/>
    <property type="match status" value="1"/>
</dbReference>
<dbReference type="PROSITE" id="PS50011">
    <property type="entry name" value="PROTEIN_KINASE_DOM"/>
    <property type="match status" value="1"/>
</dbReference>
<dbReference type="PANTHER" id="PTHR24353">
    <property type="entry name" value="CYCLIC NUCLEOTIDE-DEPENDENT PROTEIN KINASE"/>
    <property type="match status" value="1"/>
</dbReference>
<feature type="domain" description="Protein kinase" evidence="12">
    <location>
        <begin position="127"/>
        <end position="397"/>
    </location>
</feature>
<evidence type="ECO:0000256" key="4">
    <source>
        <dbReference type="ARBA" id="ARBA00022741"/>
    </source>
</evidence>
<dbReference type="GO" id="GO:0004691">
    <property type="term" value="F:cAMP-dependent protein kinase activity"/>
    <property type="evidence" value="ECO:0007669"/>
    <property type="project" value="UniProtKB-EC"/>
</dbReference>
<dbReference type="AlphaFoldDB" id="A0A1Y2B872"/>
<dbReference type="EMBL" id="MCGO01000080">
    <property type="protein sequence ID" value="ORY30896.1"/>
    <property type="molecule type" value="Genomic_DNA"/>
</dbReference>
<keyword evidence="4 9" id="KW-0547">Nucleotide-binding</keyword>
<evidence type="ECO:0000256" key="11">
    <source>
        <dbReference type="SAM" id="MobiDB-lite"/>
    </source>
</evidence>
<dbReference type="GO" id="GO:0005952">
    <property type="term" value="C:cAMP-dependent protein kinase complex"/>
    <property type="evidence" value="ECO:0007669"/>
    <property type="project" value="TreeGrafter"/>
</dbReference>
<evidence type="ECO:0000313" key="15">
    <source>
        <dbReference type="Proteomes" id="UP000193642"/>
    </source>
</evidence>
<dbReference type="InterPro" id="IPR011009">
    <property type="entry name" value="Kinase-like_dom_sf"/>
</dbReference>
<dbReference type="GO" id="GO:0005634">
    <property type="term" value="C:nucleus"/>
    <property type="evidence" value="ECO:0007669"/>
    <property type="project" value="TreeGrafter"/>
</dbReference>
<dbReference type="SUPFAM" id="SSF56112">
    <property type="entry name" value="Protein kinase-like (PK-like)"/>
    <property type="match status" value="1"/>
</dbReference>
<comment type="catalytic activity">
    <reaction evidence="7">
        <text>L-threonyl-[protein] + ATP = O-phospho-L-threonyl-[protein] + ADP + H(+)</text>
        <dbReference type="Rhea" id="RHEA:46608"/>
        <dbReference type="Rhea" id="RHEA-COMP:11060"/>
        <dbReference type="Rhea" id="RHEA-COMP:11605"/>
        <dbReference type="ChEBI" id="CHEBI:15378"/>
        <dbReference type="ChEBI" id="CHEBI:30013"/>
        <dbReference type="ChEBI" id="CHEBI:30616"/>
        <dbReference type="ChEBI" id="CHEBI:61977"/>
        <dbReference type="ChEBI" id="CHEBI:456216"/>
        <dbReference type="EC" id="2.7.11.11"/>
    </reaction>
</comment>
<feature type="compositionally biased region" description="Low complexity" evidence="11">
    <location>
        <begin position="1"/>
        <end position="12"/>
    </location>
</feature>
<name>A0A1Y2B872_9FUNG</name>
<evidence type="ECO:0000256" key="10">
    <source>
        <dbReference type="RuleBase" id="RU000304"/>
    </source>
</evidence>
<dbReference type="PANTHER" id="PTHR24353:SF153">
    <property type="entry name" value="CAMP-DEPENDENT PROTEIN KINASE CATALYTIC SUBUNIT 1"/>
    <property type="match status" value="1"/>
</dbReference>
<evidence type="ECO:0000313" key="14">
    <source>
        <dbReference type="EMBL" id="ORY30896.1"/>
    </source>
</evidence>
<dbReference type="PROSITE" id="PS00107">
    <property type="entry name" value="PROTEIN_KINASE_ATP"/>
    <property type="match status" value="1"/>
</dbReference>
<dbReference type="PROSITE" id="PS51285">
    <property type="entry name" value="AGC_KINASE_CTER"/>
    <property type="match status" value="1"/>
</dbReference>
<sequence length="452" mass="51250">MSSSKIASSKNSPQLSRKHDPQSMSESSSSVDGRSYRESQTSSYDGTRQSSTTTSMYKPLSLFSKKSGTASDDKKKDEQPNLLRRLMTKTSNPKENPPPKKGPQTVKELAARTLQSMDRKEFNIGDFTIKKTVGTGSFGRVHLVKLNNTGTYFALKALRKSDVIKMHQVEHILNEKSILAVLDFPFLVGMLASFQDPGHLYFVLEYIQGGELFSYLRRSGRFENNVAKFYAAEVCAAFEYLHARHIVYRDLKPENLLIDAKGNIKITDFGFAKIIKDDQTWTLCGTPDYLAPEIIKAKGYGKSVDWWALGILIYEVCKRHYPISKPKISTDDCWIPPFSDDDNIRLFEKITACKLRFPEGFDKKAKDLCKCLLTPDLSKRYGNLKRGAADVKGHAWFEAIDWDRLMRLEIAAPYIPKVAGEGDTSNFETYDEDYPTYGGHGKDNYKDTFKDF</sequence>
<feature type="domain" description="AGC-kinase C-terminal" evidence="13">
    <location>
        <begin position="398"/>
        <end position="452"/>
    </location>
</feature>
<dbReference type="CDD" id="cd05580">
    <property type="entry name" value="STKc_PKA_like"/>
    <property type="match status" value="1"/>
</dbReference>
<keyword evidence="2 10" id="KW-0723">Serine/threonine-protein kinase</keyword>
<dbReference type="OrthoDB" id="63267at2759"/>
<organism evidence="14 15">
    <name type="scientific">Rhizoclosmatium globosum</name>
    <dbReference type="NCBI Taxonomy" id="329046"/>
    <lineage>
        <taxon>Eukaryota</taxon>
        <taxon>Fungi</taxon>
        <taxon>Fungi incertae sedis</taxon>
        <taxon>Chytridiomycota</taxon>
        <taxon>Chytridiomycota incertae sedis</taxon>
        <taxon>Chytridiomycetes</taxon>
        <taxon>Chytridiales</taxon>
        <taxon>Chytriomycetaceae</taxon>
        <taxon>Rhizoclosmatium</taxon>
    </lineage>
</organism>
<dbReference type="EC" id="2.7.11.11" evidence="1"/>
<comment type="catalytic activity">
    <reaction evidence="8">
        <text>L-seryl-[protein] + ATP = O-phospho-L-seryl-[protein] + ADP + H(+)</text>
        <dbReference type="Rhea" id="RHEA:17989"/>
        <dbReference type="Rhea" id="RHEA-COMP:9863"/>
        <dbReference type="Rhea" id="RHEA-COMP:11604"/>
        <dbReference type="ChEBI" id="CHEBI:15378"/>
        <dbReference type="ChEBI" id="CHEBI:29999"/>
        <dbReference type="ChEBI" id="CHEBI:30616"/>
        <dbReference type="ChEBI" id="CHEBI:83421"/>
        <dbReference type="ChEBI" id="CHEBI:456216"/>
        <dbReference type="EC" id="2.7.11.11"/>
    </reaction>
</comment>
<dbReference type="InterPro" id="IPR017441">
    <property type="entry name" value="Protein_kinase_ATP_BS"/>
</dbReference>
<evidence type="ECO:0000256" key="9">
    <source>
        <dbReference type="PROSITE-ProRule" id="PRU10141"/>
    </source>
</evidence>
<dbReference type="STRING" id="329046.A0A1Y2B872"/>
<accession>A0A1Y2B872</accession>
<feature type="compositionally biased region" description="Polar residues" evidence="11">
    <location>
        <begin position="22"/>
        <end position="56"/>
    </location>
</feature>
<dbReference type="InterPro" id="IPR008271">
    <property type="entry name" value="Ser/Thr_kinase_AS"/>
</dbReference>
<dbReference type="GO" id="GO:0005829">
    <property type="term" value="C:cytosol"/>
    <property type="evidence" value="ECO:0007669"/>
    <property type="project" value="TreeGrafter"/>
</dbReference>
<dbReference type="Proteomes" id="UP000193642">
    <property type="component" value="Unassembled WGS sequence"/>
</dbReference>
<keyword evidence="5 14" id="KW-0418">Kinase</keyword>
<reference evidence="14 15" key="1">
    <citation type="submission" date="2016-07" db="EMBL/GenBank/DDBJ databases">
        <title>Pervasive Adenine N6-methylation of Active Genes in Fungi.</title>
        <authorList>
            <consortium name="DOE Joint Genome Institute"/>
            <person name="Mondo S.J."/>
            <person name="Dannebaum R.O."/>
            <person name="Kuo R.C."/>
            <person name="Labutti K."/>
            <person name="Haridas S."/>
            <person name="Kuo A."/>
            <person name="Salamov A."/>
            <person name="Ahrendt S.R."/>
            <person name="Lipzen A."/>
            <person name="Sullivan W."/>
            <person name="Andreopoulos W.B."/>
            <person name="Clum A."/>
            <person name="Lindquist E."/>
            <person name="Daum C."/>
            <person name="Ramamoorthy G.K."/>
            <person name="Gryganskyi A."/>
            <person name="Culley D."/>
            <person name="Magnuson J.K."/>
            <person name="James T.Y."/>
            <person name="O'Malley M.A."/>
            <person name="Stajich J.E."/>
            <person name="Spatafora J.W."/>
            <person name="Visel A."/>
            <person name="Grigoriev I.V."/>
        </authorList>
    </citation>
    <scope>NUCLEOTIDE SEQUENCE [LARGE SCALE GENOMIC DNA]</scope>
    <source>
        <strain evidence="14 15">JEL800</strain>
    </source>
</reference>
<comment type="caution">
    <text evidence="14">The sequence shown here is derived from an EMBL/GenBank/DDBJ whole genome shotgun (WGS) entry which is preliminary data.</text>
</comment>
<dbReference type="Gene3D" id="3.30.200.20">
    <property type="entry name" value="Phosphorylase Kinase, domain 1"/>
    <property type="match status" value="1"/>
</dbReference>
<gene>
    <name evidence="14" type="ORF">BCR33DRAFT_724128</name>
</gene>
<evidence type="ECO:0000256" key="5">
    <source>
        <dbReference type="ARBA" id="ARBA00022777"/>
    </source>
</evidence>
<dbReference type="InterPro" id="IPR000961">
    <property type="entry name" value="AGC-kinase_C"/>
</dbReference>
<evidence type="ECO:0000256" key="6">
    <source>
        <dbReference type="ARBA" id="ARBA00022840"/>
    </source>
</evidence>
<dbReference type="GO" id="GO:0005524">
    <property type="term" value="F:ATP binding"/>
    <property type="evidence" value="ECO:0007669"/>
    <property type="project" value="UniProtKB-UniRule"/>
</dbReference>
<dbReference type="Pfam" id="PF00069">
    <property type="entry name" value="Pkinase"/>
    <property type="match status" value="1"/>
</dbReference>
<keyword evidence="3" id="KW-0808">Transferase</keyword>
<evidence type="ECO:0000256" key="1">
    <source>
        <dbReference type="ARBA" id="ARBA00012444"/>
    </source>
</evidence>
<keyword evidence="15" id="KW-1185">Reference proteome</keyword>
<evidence type="ECO:0000256" key="3">
    <source>
        <dbReference type="ARBA" id="ARBA00022679"/>
    </source>
</evidence>
<dbReference type="PROSITE" id="PS00108">
    <property type="entry name" value="PROTEIN_KINASE_ST"/>
    <property type="match status" value="1"/>
</dbReference>
<dbReference type="InterPro" id="IPR000719">
    <property type="entry name" value="Prot_kinase_dom"/>
</dbReference>
<protein>
    <recommendedName>
        <fullName evidence="1">cAMP-dependent protein kinase</fullName>
        <ecNumber evidence="1">2.7.11.11</ecNumber>
    </recommendedName>
</protein>
<dbReference type="SMART" id="SM00220">
    <property type="entry name" value="S_TKc"/>
    <property type="match status" value="1"/>
</dbReference>
<evidence type="ECO:0000259" key="13">
    <source>
        <dbReference type="PROSITE" id="PS51285"/>
    </source>
</evidence>